<gene>
    <name evidence="1" type="ORF">DVR12_07165</name>
</gene>
<dbReference type="Proteomes" id="UP000260644">
    <property type="component" value="Unassembled WGS sequence"/>
</dbReference>
<dbReference type="Pfam" id="PF19570">
    <property type="entry name" value="DUF6088"/>
    <property type="match status" value="1"/>
</dbReference>
<sequence>MESVKVKLYQSIKRKGRGNFVFIDDFIGRIEYDQLRIALSRLVKEQKLLRLGHGIYYYPEIDKNLGILYPSMEDIAYAIAANENITITPTRESALNKLGLSTQVPIHVVFLSNGPNKVVRIGSNKIIYKSISNKKVSRANSKLELIVSALETGESTNQLFSTLDNYSKKEIIKTARKINRKTSQLLTNYLNKRYDRVAQSA</sequence>
<organism evidence="1 2">
    <name type="scientific">Chitinophaga silvatica</name>
    <dbReference type="NCBI Taxonomy" id="2282649"/>
    <lineage>
        <taxon>Bacteria</taxon>
        <taxon>Pseudomonadati</taxon>
        <taxon>Bacteroidota</taxon>
        <taxon>Chitinophagia</taxon>
        <taxon>Chitinophagales</taxon>
        <taxon>Chitinophagaceae</taxon>
        <taxon>Chitinophaga</taxon>
    </lineage>
</organism>
<protein>
    <recommendedName>
        <fullName evidence="3">Transcriptional regulator, AbiEi antitoxin, Type IV TA system</fullName>
    </recommendedName>
</protein>
<dbReference type="OrthoDB" id="9798200at2"/>
<dbReference type="EMBL" id="QPMM01000002">
    <property type="protein sequence ID" value="RFS24960.1"/>
    <property type="molecule type" value="Genomic_DNA"/>
</dbReference>
<keyword evidence="2" id="KW-1185">Reference proteome</keyword>
<evidence type="ECO:0008006" key="3">
    <source>
        <dbReference type="Google" id="ProtNLM"/>
    </source>
</evidence>
<comment type="caution">
    <text evidence="1">The sequence shown here is derived from an EMBL/GenBank/DDBJ whole genome shotgun (WGS) entry which is preliminary data.</text>
</comment>
<name>A0A3E1YEH2_9BACT</name>
<dbReference type="InterPro" id="IPR045738">
    <property type="entry name" value="DUF6088"/>
</dbReference>
<evidence type="ECO:0000313" key="2">
    <source>
        <dbReference type="Proteomes" id="UP000260644"/>
    </source>
</evidence>
<proteinExistence type="predicted"/>
<dbReference type="RefSeq" id="WP_116974954.1">
    <property type="nucleotide sequence ID" value="NZ_QPMM01000002.1"/>
</dbReference>
<evidence type="ECO:0000313" key="1">
    <source>
        <dbReference type="EMBL" id="RFS24960.1"/>
    </source>
</evidence>
<dbReference type="AlphaFoldDB" id="A0A3E1YEH2"/>
<reference evidence="1 2" key="1">
    <citation type="submission" date="2018-07" db="EMBL/GenBank/DDBJ databases">
        <title>Chitinophaga K2CV101002-2 sp. nov., isolated from a monsoon evergreen broad-leaved forest soil.</title>
        <authorList>
            <person name="Lv Y."/>
        </authorList>
    </citation>
    <scope>NUCLEOTIDE SEQUENCE [LARGE SCALE GENOMIC DNA]</scope>
    <source>
        <strain evidence="1 2">GDMCC 1.1288</strain>
    </source>
</reference>
<accession>A0A3E1YEH2</accession>